<dbReference type="EMBL" id="MZ322021">
    <property type="protein sequence ID" value="QXN74219.1"/>
    <property type="molecule type" value="Genomic_DNA"/>
</dbReference>
<accession>A0AAE7SFZ4</accession>
<feature type="region of interest" description="Disordered" evidence="1">
    <location>
        <begin position="1"/>
        <end position="28"/>
    </location>
</feature>
<evidence type="ECO:0000256" key="1">
    <source>
        <dbReference type="SAM" id="MobiDB-lite"/>
    </source>
</evidence>
<organism evidence="2 3">
    <name type="scientific">Gordonia phage Cafasso</name>
    <dbReference type="NCBI Taxonomy" id="2851095"/>
    <lineage>
        <taxon>Viruses</taxon>
        <taxon>Duplodnaviria</taxon>
        <taxon>Heunggongvirae</taxon>
        <taxon>Uroviricota</taxon>
        <taxon>Caudoviricetes</taxon>
        <taxon>Kruegerviridae</taxon>
        <taxon>Cafassovirus</taxon>
        <taxon>Cafassovirus cafasso</taxon>
    </lineage>
</organism>
<protein>
    <submittedName>
        <fullName evidence="2">Portal protein</fullName>
    </submittedName>
</protein>
<name>A0AAE7SFZ4_9CAUD</name>
<sequence length="556" mass="61557">MTTPQSSPAQLRNNALPDAGGTFPEEPFNDASEQMKVWDSWYTGDTERLSAHYSSDRAPMRPQQYQNGFRGRLARFFWGRPAEQATKRMHVPAPADLARTSADLLFAQPPKLVLPEGTSPKTQKRLDKLMGSPEVGATLLEAGELQSALGGVYMRLWWDKTVAPEGVQMASVAADCAVPIWRYGRLAGVTFWREIHRDRKGVYRHLERHTPGFIEHGLYFGTDGVLGTRVDLHEMPETAWVADIVDEDGVMPTGVKGLTAAYVPNVRPNRIWRNTPGLAPLGRSDFDGLEELFDALDHAYSSLMRDVDLGKARIFVDENMLANRGPGKGASFDLDQEVFTKLRGMGSAADASRIEVNQFAIRWQEHSQVCAEILNAILRGAGYSASNFADEHLTVSMTATEVESRDRLSERTRDKKINYWRAALGPLAKTMLEIDKIVFGTSVELPGEAPSVEFPIRPQQSQASLSQSLAALRAAQLISIEQGVRERNPNWSKTQIDEEVARIKDEVESQYAPAGPPPEFDPTEDPDPDDDRDDEPTRPAAAPEKDDTDGDDTAAA</sequence>
<gene>
    <name evidence="2" type="primary">4</name>
    <name evidence="2" type="ORF">SEA_CAFASSO_4</name>
</gene>
<reference evidence="2 3" key="1">
    <citation type="submission" date="2021-05" db="EMBL/GenBank/DDBJ databases">
        <authorList>
            <person name="Bhalla S."/>
            <person name="Clase K."/>
            <person name="Cornely K."/>
            <person name="Forsyth M.H."/>
            <person name="Gosselin S."/>
            <person name="Jensen A."/>
            <person name="Nieto F."/>
            <person name="Tarbox B."/>
            <person name="Butela K.A."/>
            <person name="Garlena R.A."/>
            <person name="Russell D.A."/>
            <person name="Jacobs-Sera D."/>
            <person name="Hatfull G.F."/>
        </authorList>
    </citation>
    <scope>NUCLEOTIDE SEQUENCE [LARGE SCALE GENOMIC DNA]</scope>
</reference>
<feature type="compositionally biased region" description="Polar residues" evidence="1">
    <location>
        <begin position="1"/>
        <end position="13"/>
    </location>
</feature>
<keyword evidence="3" id="KW-1185">Reference proteome</keyword>
<feature type="compositionally biased region" description="Acidic residues" evidence="1">
    <location>
        <begin position="546"/>
        <end position="556"/>
    </location>
</feature>
<proteinExistence type="predicted"/>
<evidence type="ECO:0000313" key="2">
    <source>
        <dbReference type="EMBL" id="QXN74219.1"/>
    </source>
</evidence>
<dbReference type="Proteomes" id="UP000827554">
    <property type="component" value="Segment"/>
</dbReference>
<dbReference type="InterPro" id="IPR021145">
    <property type="entry name" value="Portal_protein_SPP1_Gp6-like"/>
</dbReference>
<evidence type="ECO:0000313" key="3">
    <source>
        <dbReference type="Proteomes" id="UP000827554"/>
    </source>
</evidence>
<dbReference type="Pfam" id="PF05133">
    <property type="entry name" value="SPP1_portal"/>
    <property type="match status" value="1"/>
</dbReference>
<feature type="compositionally biased region" description="Acidic residues" evidence="1">
    <location>
        <begin position="521"/>
        <end position="534"/>
    </location>
</feature>
<feature type="region of interest" description="Disordered" evidence="1">
    <location>
        <begin position="503"/>
        <end position="556"/>
    </location>
</feature>